<evidence type="ECO:0000256" key="1">
    <source>
        <dbReference type="ARBA" id="ARBA00022679"/>
    </source>
</evidence>
<evidence type="ECO:0000256" key="4">
    <source>
        <dbReference type="PROSITE-ProRule" id="PRU10133"/>
    </source>
</evidence>
<gene>
    <name evidence="8" type="ORF">B0H16DRAFT_242968</name>
</gene>
<evidence type="ECO:0000256" key="2">
    <source>
        <dbReference type="ARBA" id="ARBA00022786"/>
    </source>
</evidence>
<organism evidence="8 9">
    <name type="scientific">Mycena metata</name>
    <dbReference type="NCBI Taxonomy" id="1033252"/>
    <lineage>
        <taxon>Eukaryota</taxon>
        <taxon>Fungi</taxon>
        <taxon>Dikarya</taxon>
        <taxon>Basidiomycota</taxon>
        <taxon>Agaricomycotina</taxon>
        <taxon>Agaricomycetes</taxon>
        <taxon>Agaricomycetidae</taxon>
        <taxon>Agaricales</taxon>
        <taxon>Marasmiineae</taxon>
        <taxon>Mycenaceae</taxon>
        <taxon>Mycena</taxon>
    </lineage>
</organism>
<dbReference type="PROSITE" id="PS50127">
    <property type="entry name" value="UBC_2"/>
    <property type="match status" value="1"/>
</dbReference>
<dbReference type="InterPro" id="IPR002035">
    <property type="entry name" value="VWF_A"/>
</dbReference>
<evidence type="ECO:0000313" key="8">
    <source>
        <dbReference type="EMBL" id="KAJ7728334.1"/>
    </source>
</evidence>
<name>A0AAD7HV54_9AGAR</name>
<proteinExistence type="predicted"/>
<dbReference type="InterPro" id="IPR036465">
    <property type="entry name" value="vWFA_dom_sf"/>
</dbReference>
<dbReference type="Pfam" id="PF00092">
    <property type="entry name" value="VWA"/>
    <property type="match status" value="1"/>
</dbReference>
<evidence type="ECO:0000259" key="6">
    <source>
        <dbReference type="PROSITE" id="PS50127"/>
    </source>
</evidence>
<dbReference type="InterPro" id="IPR023313">
    <property type="entry name" value="UBQ-conjugating_AS"/>
</dbReference>
<protein>
    <recommendedName>
        <fullName evidence="10">UBC core domain-containing protein</fullName>
    </recommendedName>
</protein>
<dbReference type="Gene3D" id="3.40.50.410">
    <property type="entry name" value="von Willebrand factor, type A domain"/>
    <property type="match status" value="1"/>
</dbReference>
<reference evidence="8" key="1">
    <citation type="submission" date="2023-03" db="EMBL/GenBank/DDBJ databases">
        <title>Massive genome expansion in bonnet fungi (Mycena s.s.) driven by repeated elements and novel gene families across ecological guilds.</title>
        <authorList>
            <consortium name="Lawrence Berkeley National Laboratory"/>
            <person name="Harder C.B."/>
            <person name="Miyauchi S."/>
            <person name="Viragh M."/>
            <person name="Kuo A."/>
            <person name="Thoen E."/>
            <person name="Andreopoulos B."/>
            <person name="Lu D."/>
            <person name="Skrede I."/>
            <person name="Drula E."/>
            <person name="Henrissat B."/>
            <person name="Morin E."/>
            <person name="Kohler A."/>
            <person name="Barry K."/>
            <person name="LaButti K."/>
            <person name="Morin E."/>
            <person name="Salamov A."/>
            <person name="Lipzen A."/>
            <person name="Mereny Z."/>
            <person name="Hegedus B."/>
            <person name="Baldrian P."/>
            <person name="Stursova M."/>
            <person name="Weitz H."/>
            <person name="Taylor A."/>
            <person name="Grigoriev I.V."/>
            <person name="Nagy L.G."/>
            <person name="Martin F."/>
            <person name="Kauserud H."/>
        </authorList>
    </citation>
    <scope>NUCLEOTIDE SEQUENCE</scope>
    <source>
        <strain evidence="8">CBHHK182m</strain>
    </source>
</reference>
<dbReference type="Pfam" id="PF00179">
    <property type="entry name" value="UQ_con"/>
    <property type="match status" value="1"/>
</dbReference>
<dbReference type="PROSITE" id="PS50234">
    <property type="entry name" value="VWFA"/>
    <property type="match status" value="1"/>
</dbReference>
<comment type="caution">
    <text evidence="8">The sequence shown here is derived from an EMBL/GenBank/DDBJ whole genome shotgun (WGS) entry which is preliminary data.</text>
</comment>
<dbReference type="SMART" id="SM00212">
    <property type="entry name" value="UBCc"/>
    <property type="match status" value="1"/>
</dbReference>
<dbReference type="PROSITE" id="PS50103">
    <property type="entry name" value="ZF_C3H1"/>
    <property type="match status" value="1"/>
</dbReference>
<feature type="domain" description="UBC core" evidence="6">
    <location>
        <begin position="1314"/>
        <end position="1463"/>
    </location>
</feature>
<dbReference type="InterPro" id="IPR000571">
    <property type="entry name" value="Znf_CCCH"/>
</dbReference>
<dbReference type="SUPFAM" id="SSF53300">
    <property type="entry name" value="vWA-like"/>
    <property type="match status" value="1"/>
</dbReference>
<feature type="domain" description="C3H1-type" evidence="5">
    <location>
        <begin position="29"/>
        <end position="56"/>
    </location>
</feature>
<keyword evidence="3" id="KW-0862">Zinc</keyword>
<keyword evidence="3" id="KW-0863">Zinc-finger</keyword>
<keyword evidence="9" id="KW-1185">Reference proteome</keyword>
<dbReference type="InterPro" id="IPR016135">
    <property type="entry name" value="UBQ-conjugating_enzyme/RWD"/>
</dbReference>
<dbReference type="InterPro" id="IPR000608">
    <property type="entry name" value="UBC"/>
</dbReference>
<dbReference type="GO" id="GO:0016740">
    <property type="term" value="F:transferase activity"/>
    <property type="evidence" value="ECO:0007669"/>
    <property type="project" value="UniProtKB-KW"/>
</dbReference>
<evidence type="ECO:0000256" key="3">
    <source>
        <dbReference type="PROSITE-ProRule" id="PRU00723"/>
    </source>
</evidence>
<dbReference type="GO" id="GO:0008270">
    <property type="term" value="F:zinc ion binding"/>
    <property type="evidence" value="ECO:0007669"/>
    <property type="project" value="UniProtKB-KW"/>
</dbReference>
<sequence>MEVDEDDGCVEEDAACSCHIGQEIERHGLSSTLHCRFTLDGSSCSDGECPYSHVALDSNIVGAPHCSICTDALAFPCPPCLARAENRGEEPASVRFCPLVENAGCGHLHHAHCVGPRSASTSCPSGCAVARFPREAVDFQNIKPHLVLAWDGVKIDRIPIPFPMDGVSRVEATTIVSTDAVVMLVEIFFQDHNFVRSDLLLRVHSRDAVTESVKLVGSTFVSVCPSSSHLNQAHRRFALFPTHNFSPPRSRRSGPFSVDLHTSHAPIIAYGDTQIRHLFPSTNDAIVLYVVKRTVGDTTPAVPDKGTKVSKQSMYLADPAWQPHVPQTTRGIAALLSSLYLFAHAVSQTGGTGEERVLAQAYSVLRFPPAIRTLAALLLNKVPQPEEKAALSAALFHAVGEFSWRGPAAITTRETRCFETVRILLAYIASAAKEDSQVLCKSPVEEISLVCTLSRKRLRDPVLVNSTLVERTVAHLNQPSGPLYHPTHSAPLPPVTEMSATDVVRQLLPRLTGLPSLSTLLLRVEDIAAAPPTMMAPLDGVARDFVSAIKRANLGDLVTQGPLELKSVDVIPPRIVIDQEGLLGVFTGRGCGTTRDVNFFRPTHGGDTEVDINDVSHALQKVIETRKAEDTWQVDCFGEVSAISRPPDEAIVLCLDLSESMNRASSVQKSGHQAPDATPAFDAKIETNKAVAELVTNMRYEEITSKAKAHLESQHPSCHHPWATLIDEPQGAADLLDQLSVLASRDLLRFVFSLEDHGDKPQDPLVRASMVQLACFVFAAANATLRGQLQSLLIRLTTDSAAKLSVGEEPYDVPQKFLDFRTGELLVDPVHPDNAPARVFVNRGTEVWYRHWPWPLGHCVSANMAGPQLKKAVMAWVAGADVVPKFTKKSKAPSISLTLQHRNETTTWKLSPDTTTRTVYALANRATRGMYSEFTLRSSASHLIIADRTDLTLSGTDLVDDSILEMLGCEPHTRQMCAIEVTVGEGRSPQRLVVPKDASLLIVLSYIDSANLGFPSLRITKIRLWHGLKQSGDGVYRGHPVDTDGDLADRILLSSLPSLKLECRFTGGVALQGARAVREESKTLTRLHLLKELFHVFLNRVSSFDTTVSLVLGLVTFSDKALVTQELTPIFENFRQSLDRATASGDTAVYDALDSARRVLTGYRPDLPNLKKRIIIVSDGEDTSSAGSARDVCLALQRARVVVDSVQVGHNSDPILHAISVATGGYRFAPKTSLADALSIFDLETVLHSGDRPPRARMPFVMSQHQLAAYENQYMYPVDLITVDKFPPRAEHPLLKKPVKSAANSVGFVGAADDRTRRIMREIKNIVADAHPNIDVYFNDQDMSFLKVILEAPKDLPSCPYVGGTFLLTVNLPAGYPRDPPEVRFVTFILHPNVSKQGKVCIAELGRLWSSDITLKEIFSLVYGTLLEPDLENPLEIQASLKYYEDDGTYALAVADAIAVHASKTRAQWREELGE</sequence>
<evidence type="ECO:0000259" key="7">
    <source>
        <dbReference type="PROSITE" id="PS50234"/>
    </source>
</evidence>
<dbReference type="EMBL" id="JARKIB010000173">
    <property type="protein sequence ID" value="KAJ7728334.1"/>
    <property type="molecule type" value="Genomic_DNA"/>
</dbReference>
<accession>A0AAD7HV54</accession>
<keyword evidence="2" id="KW-0833">Ubl conjugation pathway</keyword>
<dbReference type="Proteomes" id="UP001215598">
    <property type="component" value="Unassembled WGS sequence"/>
</dbReference>
<keyword evidence="1" id="KW-0808">Transferase</keyword>
<feature type="active site" description="Glycyl thioester intermediate" evidence="4">
    <location>
        <position position="1401"/>
    </location>
</feature>
<feature type="domain" description="VWFA" evidence="7">
    <location>
        <begin position="1069"/>
        <end position="1258"/>
    </location>
</feature>
<feature type="zinc finger region" description="C3H1-type" evidence="3">
    <location>
        <begin position="29"/>
        <end position="56"/>
    </location>
</feature>
<dbReference type="Gene3D" id="3.10.110.10">
    <property type="entry name" value="Ubiquitin Conjugating Enzyme"/>
    <property type="match status" value="1"/>
</dbReference>
<dbReference type="PROSITE" id="PS00183">
    <property type="entry name" value="UBC_1"/>
    <property type="match status" value="1"/>
</dbReference>
<dbReference type="SUPFAM" id="SSF54495">
    <property type="entry name" value="UBC-like"/>
    <property type="match status" value="1"/>
</dbReference>
<keyword evidence="3" id="KW-0479">Metal-binding</keyword>
<evidence type="ECO:0000313" key="9">
    <source>
        <dbReference type="Proteomes" id="UP001215598"/>
    </source>
</evidence>
<evidence type="ECO:0000259" key="5">
    <source>
        <dbReference type="PROSITE" id="PS50103"/>
    </source>
</evidence>
<evidence type="ECO:0008006" key="10">
    <source>
        <dbReference type="Google" id="ProtNLM"/>
    </source>
</evidence>
<dbReference type="PANTHER" id="PTHR24068">
    <property type="entry name" value="UBIQUITIN-CONJUGATING ENZYME E2"/>
    <property type="match status" value="1"/>
</dbReference>
<dbReference type="CDD" id="cd00198">
    <property type="entry name" value="vWFA"/>
    <property type="match status" value="1"/>
</dbReference>